<sequence>MICSKINFKKVISSAFILISTLGFSQNVGIGTDTPAASALLDIDVSSRAANDKKGMLMPRVALSNTTDIVTVANPATGLLVFNTTASATDPMITANTYYFWNGVRWMDLATSETIRSRIFPQMFITGNTGNQLLDKTAFNAGTPQVVNFSSTATGAMNVNVGNRVSLANNNFRILSSGYFEIAGYVGYNPWVPTTCTTAATEGTCVAALDFIVQRSTDNGVTWVQIAKSSTMWGVGTGDRNRSVIVAPFTILLNQNDLVRAVVAKGSAANHGTTGNSLNIESGTGLQYSRLLRLQKIN</sequence>
<comment type="caution">
    <text evidence="2">The sequence shown here is derived from an EMBL/GenBank/DDBJ whole genome shotgun (WGS) entry which is preliminary data.</text>
</comment>
<evidence type="ECO:0000313" key="2">
    <source>
        <dbReference type="EMBL" id="MBD8082048.1"/>
    </source>
</evidence>
<accession>A0ABR8ZB26</accession>
<name>A0ABR8ZB26_9FLAO</name>
<feature type="signal peptide" evidence="1">
    <location>
        <begin position="1"/>
        <end position="25"/>
    </location>
</feature>
<evidence type="ECO:0000313" key="3">
    <source>
        <dbReference type="Proteomes" id="UP000637299"/>
    </source>
</evidence>
<keyword evidence="1" id="KW-0732">Signal</keyword>
<reference evidence="2 3" key="1">
    <citation type="submission" date="2020-09" db="EMBL/GenBank/DDBJ databases">
        <title>Genome seq and assembly of Chryseobacterium sp.</title>
        <authorList>
            <person name="Chhetri G."/>
        </authorList>
    </citation>
    <scope>NUCLEOTIDE SEQUENCE [LARGE SCALE GENOMIC DNA]</scope>
    <source>
        <strain evidence="2 3">GCR10</strain>
    </source>
</reference>
<protein>
    <submittedName>
        <fullName evidence="2">Uncharacterized protein</fullName>
    </submittedName>
</protein>
<dbReference type="RefSeq" id="WP_191735720.1">
    <property type="nucleotide sequence ID" value="NZ_JACYFS010000001.1"/>
</dbReference>
<gene>
    <name evidence="2" type="ORF">IC610_06360</name>
</gene>
<proteinExistence type="predicted"/>
<dbReference type="Proteomes" id="UP000637299">
    <property type="component" value="Unassembled WGS sequence"/>
</dbReference>
<feature type="chain" id="PRO_5045755665" evidence="1">
    <location>
        <begin position="26"/>
        <end position="298"/>
    </location>
</feature>
<dbReference type="EMBL" id="JACYFS010000001">
    <property type="protein sequence ID" value="MBD8082048.1"/>
    <property type="molecule type" value="Genomic_DNA"/>
</dbReference>
<evidence type="ECO:0000256" key="1">
    <source>
        <dbReference type="SAM" id="SignalP"/>
    </source>
</evidence>
<keyword evidence="3" id="KW-1185">Reference proteome</keyword>
<organism evidence="2 3">
    <name type="scientific">Chryseobacterium caseinilyticum</name>
    <dbReference type="NCBI Taxonomy" id="2771428"/>
    <lineage>
        <taxon>Bacteria</taxon>
        <taxon>Pseudomonadati</taxon>
        <taxon>Bacteroidota</taxon>
        <taxon>Flavobacteriia</taxon>
        <taxon>Flavobacteriales</taxon>
        <taxon>Weeksellaceae</taxon>
        <taxon>Chryseobacterium group</taxon>
        <taxon>Chryseobacterium</taxon>
    </lineage>
</organism>